<evidence type="ECO:0000313" key="1">
    <source>
        <dbReference type="EMBL" id="AIB09972.1"/>
    </source>
</evidence>
<dbReference type="EMBL" id="CP006629">
    <property type="protein sequence ID" value="AIB09972.1"/>
    <property type="molecule type" value="Genomic_DNA"/>
</dbReference>
<gene>
    <name evidence="1" type="ORF">M951_chr366</name>
</gene>
<dbReference type="Proteomes" id="UP000243670">
    <property type="component" value="Nucleomorph 3"/>
</dbReference>
<accession>A0A060DB76</accession>
<evidence type="ECO:0000313" key="2">
    <source>
        <dbReference type="Proteomes" id="UP000243670"/>
    </source>
</evidence>
<reference evidence="1 2" key="1">
    <citation type="journal article" date="2014" name="BMC Genomics">
        <title>Nucleomorph and plastid genome sequences of the chlorarachniophyte Lotharella oceanica: convergent reductive evolution and frequent recombination in nucleomorph-bearing algae.</title>
        <authorList>
            <person name="Tanifuji G."/>
            <person name="Onodera N.T."/>
            <person name="Brown M.W."/>
            <person name="Curtis B.A."/>
            <person name="Roger A.J."/>
            <person name="Ka-Shu Wong G."/>
            <person name="Melkonian M."/>
            <person name="Archibald J.M."/>
        </authorList>
    </citation>
    <scope>NUCLEOTIDE SEQUENCE [LARGE SCALE GENOMIC DNA]</scope>
    <source>
        <strain evidence="1 2">CCMP622</strain>
    </source>
</reference>
<keyword evidence="1" id="KW-0542">Nucleomorph</keyword>
<organism evidence="1 2">
    <name type="scientific">Lotharella oceanica</name>
    <dbReference type="NCBI Taxonomy" id="641309"/>
    <lineage>
        <taxon>Eukaryota</taxon>
        <taxon>Sar</taxon>
        <taxon>Rhizaria</taxon>
        <taxon>Cercozoa</taxon>
        <taxon>Chlorarachniophyceae</taxon>
        <taxon>Lotharella</taxon>
    </lineage>
</organism>
<dbReference type="AlphaFoldDB" id="A0A060DB76"/>
<sequence>MNKLKSNNLSSRINENTLKTSRSKNIYNYEMIMKNEFKNYNKIFLRSIKHKKISELVKYILIDSKYDNFLLNNHRFCQQFIEEERNKIIKNRITNHNNYVILINYWYHEKFIDQIMLHFKYKNILIFMNELQFYDCNIKTFHIY</sequence>
<proteinExistence type="predicted"/>
<name>A0A060DB76_9EUKA</name>
<protein>
    <submittedName>
        <fullName evidence="1">Uncharacterized protein</fullName>
    </submittedName>
</protein>
<geneLocation type="nucleomorph" evidence="1"/>